<feature type="domain" description="Leucine-rich repeat-containing N-terminal plant-type" evidence="12">
    <location>
        <begin position="36"/>
        <end position="78"/>
    </location>
</feature>
<evidence type="ECO:0000256" key="2">
    <source>
        <dbReference type="ARBA" id="ARBA00004191"/>
    </source>
</evidence>
<keyword evidence="5" id="KW-0433">Leucine-rich repeat</keyword>
<sequence>MARLCSYSCLYVLYVSLHYYFFTCLAMSTNKNITIDEFSLLAFKSSITLDPYHKLSNNWSISSSTSFSSCNWVGVTCDEHHGRVKALNLSNMGLEGTISSQLGNLSFLVILDLQGNSFHGEFPQELLHLQRLKRLDLSYNDFVGEIPQSPTCQC</sequence>
<protein>
    <submittedName>
        <fullName evidence="13">Putative non-specific serine/threonine protein kinase</fullName>
        <ecNumber evidence="13">2.7.11.1</ecNumber>
    </submittedName>
</protein>
<keyword evidence="8" id="KW-0611">Plant defense</keyword>
<evidence type="ECO:0000256" key="7">
    <source>
        <dbReference type="ARBA" id="ARBA00022737"/>
    </source>
</evidence>
<name>A0A396IN88_MEDTR</name>
<dbReference type="PANTHER" id="PTHR48060">
    <property type="entry name" value="DNA DAMAGE-REPAIR/TOLERATION PROTEIN DRT100"/>
    <property type="match status" value="1"/>
</dbReference>
<accession>A0A396IN88</accession>
<keyword evidence="7" id="KW-0677">Repeat</keyword>
<dbReference type="GO" id="GO:0004674">
    <property type="term" value="F:protein serine/threonine kinase activity"/>
    <property type="evidence" value="ECO:0007669"/>
    <property type="project" value="UniProtKB-KW"/>
</dbReference>
<comment type="caution">
    <text evidence="13">The sequence shown here is derived from an EMBL/GenBank/DDBJ whole genome shotgun (WGS) entry which is preliminary data.</text>
</comment>
<dbReference type="EMBL" id="PSQE01000003">
    <property type="protein sequence ID" value="RHN66770.1"/>
    <property type="molecule type" value="Genomic_DNA"/>
</dbReference>
<dbReference type="InterPro" id="IPR032675">
    <property type="entry name" value="LRR_dom_sf"/>
</dbReference>
<comment type="subcellular location">
    <subcellularLocation>
        <location evidence="1">Membrane</location>
        <topology evidence="1">Peripheral membrane protein</topology>
    </subcellularLocation>
    <subcellularLocation>
        <location evidence="2">Secreted</location>
        <location evidence="2">Cell wall</location>
    </subcellularLocation>
</comment>
<evidence type="ECO:0000256" key="6">
    <source>
        <dbReference type="ARBA" id="ARBA00022729"/>
    </source>
</evidence>
<dbReference type="Pfam" id="PF00560">
    <property type="entry name" value="LRR_1"/>
    <property type="match status" value="2"/>
</dbReference>
<evidence type="ECO:0000313" key="13">
    <source>
        <dbReference type="EMBL" id="RHN66770.1"/>
    </source>
</evidence>
<comment type="similarity">
    <text evidence="11">Belongs to the polygalacturonase-inhibiting protein family.</text>
</comment>
<keyword evidence="13" id="KW-0418">Kinase</keyword>
<dbReference type="Pfam" id="PF08263">
    <property type="entry name" value="LRRNT_2"/>
    <property type="match status" value="1"/>
</dbReference>
<keyword evidence="3" id="KW-0134">Cell wall</keyword>
<dbReference type="InterPro" id="IPR013210">
    <property type="entry name" value="LRR_N_plant-typ"/>
</dbReference>
<dbReference type="EC" id="2.7.11.1" evidence="13"/>
<keyword evidence="13" id="KW-0723">Serine/threonine-protein kinase</keyword>
<evidence type="ECO:0000313" key="14">
    <source>
        <dbReference type="Proteomes" id="UP000265566"/>
    </source>
</evidence>
<dbReference type="GO" id="GO:0016020">
    <property type="term" value="C:membrane"/>
    <property type="evidence" value="ECO:0007669"/>
    <property type="project" value="UniProtKB-SubCell"/>
</dbReference>
<dbReference type="PANTHER" id="PTHR48060:SF21">
    <property type="entry name" value="L DOMAIN-LIKE PROTEIN"/>
    <property type="match status" value="1"/>
</dbReference>
<evidence type="ECO:0000256" key="5">
    <source>
        <dbReference type="ARBA" id="ARBA00022614"/>
    </source>
</evidence>
<keyword evidence="10" id="KW-1015">Disulfide bond</keyword>
<keyword evidence="4" id="KW-0964">Secreted</keyword>
<dbReference type="InterPro" id="IPR001611">
    <property type="entry name" value="Leu-rich_rpt"/>
</dbReference>
<keyword evidence="6" id="KW-0732">Signal</keyword>
<evidence type="ECO:0000256" key="9">
    <source>
        <dbReference type="ARBA" id="ARBA00023136"/>
    </source>
</evidence>
<keyword evidence="9" id="KW-0472">Membrane</keyword>
<dbReference type="Gramene" id="rna14849">
    <property type="protein sequence ID" value="RHN66770.1"/>
    <property type="gene ID" value="gene14849"/>
</dbReference>
<evidence type="ECO:0000256" key="4">
    <source>
        <dbReference type="ARBA" id="ARBA00022525"/>
    </source>
</evidence>
<dbReference type="SUPFAM" id="SSF52058">
    <property type="entry name" value="L domain-like"/>
    <property type="match status" value="1"/>
</dbReference>
<gene>
    <name evidence="13" type="ORF">MtrunA17_Chr3g0095181</name>
</gene>
<dbReference type="GO" id="GO:0006952">
    <property type="term" value="P:defense response"/>
    <property type="evidence" value="ECO:0007669"/>
    <property type="project" value="UniProtKB-KW"/>
</dbReference>
<dbReference type="FunFam" id="3.80.10.10:FF:000400">
    <property type="entry name" value="Nuclear pore complex protein NUP107"/>
    <property type="match status" value="1"/>
</dbReference>
<dbReference type="Proteomes" id="UP000265566">
    <property type="component" value="Chromosome 3"/>
</dbReference>
<evidence type="ECO:0000256" key="11">
    <source>
        <dbReference type="ARBA" id="ARBA00038043"/>
    </source>
</evidence>
<evidence type="ECO:0000256" key="8">
    <source>
        <dbReference type="ARBA" id="ARBA00022821"/>
    </source>
</evidence>
<evidence type="ECO:0000256" key="1">
    <source>
        <dbReference type="ARBA" id="ARBA00004170"/>
    </source>
</evidence>
<proteinExistence type="inferred from homology"/>
<reference evidence="14" key="1">
    <citation type="journal article" date="2018" name="Nat. Plants">
        <title>Whole-genome landscape of Medicago truncatula symbiotic genes.</title>
        <authorList>
            <person name="Pecrix Y."/>
            <person name="Staton S.E."/>
            <person name="Sallet E."/>
            <person name="Lelandais-Briere C."/>
            <person name="Moreau S."/>
            <person name="Carrere S."/>
            <person name="Blein T."/>
            <person name="Jardinaud M.F."/>
            <person name="Latrasse D."/>
            <person name="Zouine M."/>
            <person name="Zahm M."/>
            <person name="Kreplak J."/>
            <person name="Mayjonade B."/>
            <person name="Satge C."/>
            <person name="Perez M."/>
            <person name="Cauet S."/>
            <person name="Marande W."/>
            <person name="Chantry-Darmon C."/>
            <person name="Lopez-Roques C."/>
            <person name="Bouchez O."/>
            <person name="Berard A."/>
            <person name="Debelle F."/>
            <person name="Munos S."/>
            <person name="Bendahmane A."/>
            <person name="Berges H."/>
            <person name="Niebel A."/>
            <person name="Buitink J."/>
            <person name="Frugier F."/>
            <person name="Benhamed M."/>
            <person name="Crespi M."/>
            <person name="Gouzy J."/>
            <person name="Gamas P."/>
        </authorList>
    </citation>
    <scope>NUCLEOTIDE SEQUENCE [LARGE SCALE GENOMIC DNA]</scope>
    <source>
        <strain evidence="14">cv. Jemalong A17</strain>
    </source>
</reference>
<dbReference type="Gene3D" id="3.80.10.10">
    <property type="entry name" value="Ribonuclease Inhibitor"/>
    <property type="match status" value="1"/>
</dbReference>
<evidence type="ECO:0000256" key="10">
    <source>
        <dbReference type="ARBA" id="ARBA00023157"/>
    </source>
</evidence>
<dbReference type="AlphaFoldDB" id="A0A396IN88"/>
<dbReference type="InterPro" id="IPR053211">
    <property type="entry name" value="DNA_repair-toleration"/>
</dbReference>
<evidence type="ECO:0000256" key="3">
    <source>
        <dbReference type="ARBA" id="ARBA00022512"/>
    </source>
</evidence>
<evidence type="ECO:0000259" key="12">
    <source>
        <dbReference type="Pfam" id="PF08263"/>
    </source>
</evidence>
<keyword evidence="13" id="KW-0808">Transferase</keyword>
<organism evidence="13 14">
    <name type="scientific">Medicago truncatula</name>
    <name type="common">Barrel medic</name>
    <name type="synonym">Medicago tribuloides</name>
    <dbReference type="NCBI Taxonomy" id="3880"/>
    <lineage>
        <taxon>Eukaryota</taxon>
        <taxon>Viridiplantae</taxon>
        <taxon>Streptophyta</taxon>
        <taxon>Embryophyta</taxon>
        <taxon>Tracheophyta</taxon>
        <taxon>Spermatophyta</taxon>
        <taxon>Magnoliopsida</taxon>
        <taxon>eudicotyledons</taxon>
        <taxon>Gunneridae</taxon>
        <taxon>Pentapetalae</taxon>
        <taxon>rosids</taxon>
        <taxon>fabids</taxon>
        <taxon>Fabales</taxon>
        <taxon>Fabaceae</taxon>
        <taxon>Papilionoideae</taxon>
        <taxon>50 kb inversion clade</taxon>
        <taxon>NPAAA clade</taxon>
        <taxon>Hologalegina</taxon>
        <taxon>IRL clade</taxon>
        <taxon>Trifolieae</taxon>
        <taxon>Medicago</taxon>
    </lineage>
</organism>